<organism evidence="1 2">
    <name type="scientific">Candidatus Caccopulliclostridium gallistercoris</name>
    <dbReference type="NCBI Taxonomy" id="2840719"/>
    <lineage>
        <taxon>Bacteria</taxon>
        <taxon>Bacillati</taxon>
        <taxon>Bacillota</taxon>
        <taxon>Clostridia</taxon>
        <taxon>Candidatus Caccopulliclostridium</taxon>
    </lineage>
</organism>
<accession>A0A9D1NDW8</accession>
<dbReference type="EMBL" id="DVOJ01000004">
    <property type="protein sequence ID" value="HIV01101.1"/>
    <property type="molecule type" value="Genomic_DNA"/>
</dbReference>
<evidence type="ECO:0000313" key="2">
    <source>
        <dbReference type="Proteomes" id="UP000886861"/>
    </source>
</evidence>
<reference evidence="1" key="2">
    <citation type="journal article" date="2021" name="PeerJ">
        <title>Extensive microbial diversity within the chicken gut microbiome revealed by metagenomics and culture.</title>
        <authorList>
            <person name="Gilroy R."/>
            <person name="Ravi A."/>
            <person name="Getino M."/>
            <person name="Pursley I."/>
            <person name="Horton D.L."/>
            <person name="Alikhan N.F."/>
            <person name="Baker D."/>
            <person name="Gharbi K."/>
            <person name="Hall N."/>
            <person name="Watson M."/>
            <person name="Adriaenssens E.M."/>
            <person name="Foster-Nyarko E."/>
            <person name="Jarju S."/>
            <person name="Secka A."/>
            <person name="Antonio M."/>
            <person name="Oren A."/>
            <person name="Chaudhuri R.R."/>
            <person name="La Ragione R."/>
            <person name="Hildebrand F."/>
            <person name="Pallen M.J."/>
        </authorList>
    </citation>
    <scope>NUCLEOTIDE SEQUENCE</scope>
    <source>
        <strain evidence="1">CHK186-9395</strain>
    </source>
</reference>
<sequence>MQELEMKNFIPQLEARLLNLSYDVLPISVGTTVNLTVQDEVNITKVEKNSITFECTRNLVMEPKSIFEAKATCFIKRSIDPKLAEEIDLTTYDGLNEFIQHNLANLVNSAFANMSHIFASITASFGGAPFITPPIPTPNTRIIRKI</sequence>
<reference evidence="1" key="1">
    <citation type="submission" date="2020-10" db="EMBL/GenBank/DDBJ databases">
        <authorList>
            <person name="Gilroy R."/>
        </authorList>
    </citation>
    <scope>NUCLEOTIDE SEQUENCE</scope>
    <source>
        <strain evidence="1">CHK186-9395</strain>
    </source>
</reference>
<name>A0A9D1NDW8_9FIRM</name>
<evidence type="ECO:0000313" key="1">
    <source>
        <dbReference type="EMBL" id="HIV01101.1"/>
    </source>
</evidence>
<proteinExistence type="predicted"/>
<dbReference type="AlphaFoldDB" id="A0A9D1NDW8"/>
<dbReference type="Proteomes" id="UP000886861">
    <property type="component" value="Unassembled WGS sequence"/>
</dbReference>
<protein>
    <submittedName>
        <fullName evidence="1">Uncharacterized protein</fullName>
    </submittedName>
</protein>
<comment type="caution">
    <text evidence="1">The sequence shown here is derived from an EMBL/GenBank/DDBJ whole genome shotgun (WGS) entry which is preliminary data.</text>
</comment>
<gene>
    <name evidence="1" type="ORF">IAA62_00895</name>
</gene>